<dbReference type="InterPro" id="IPR054765">
    <property type="entry name" value="SLBB_dom"/>
</dbReference>
<evidence type="ECO:0000256" key="14">
    <source>
        <dbReference type="ARBA" id="ARBA00023288"/>
    </source>
</evidence>
<dbReference type="GO" id="GO:0015159">
    <property type="term" value="F:polysaccharide transmembrane transporter activity"/>
    <property type="evidence" value="ECO:0007669"/>
    <property type="project" value="InterPro"/>
</dbReference>
<keyword evidence="7" id="KW-0732">Signal</keyword>
<dbReference type="Gene3D" id="3.30.1950.10">
    <property type="entry name" value="wza like domain"/>
    <property type="match status" value="1"/>
</dbReference>
<dbReference type="GO" id="GO:0046930">
    <property type="term" value="C:pore complex"/>
    <property type="evidence" value="ECO:0007669"/>
    <property type="project" value="UniProtKB-KW"/>
</dbReference>
<evidence type="ECO:0000256" key="2">
    <source>
        <dbReference type="ARBA" id="ARBA00009450"/>
    </source>
</evidence>
<evidence type="ECO:0000256" key="6">
    <source>
        <dbReference type="ARBA" id="ARBA00022692"/>
    </source>
</evidence>
<evidence type="ECO:0000256" key="13">
    <source>
        <dbReference type="ARBA" id="ARBA00023237"/>
    </source>
</evidence>
<evidence type="ECO:0000256" key="4">
    <source>
        <dbReference type="ARBA" id="ARBA00022452"/>
    </source>
</evidence>
<evidence type="ECO:0000256" key="5">
    <source>
        <dbReference type="ARBA" id="ARBA00022597"/>
    </source>
</evidence>
<evidence type="ECO:0000256" key="8">
    <source>
        <dbReference type="ARBA" id="ARBA00023047"/>
    </source>
</evidence>
<dbReference type="Pfam" id="PF22461">
    <property type="entry name" value="SLBB_2"/>
    <property type="match status" value="2"/>
</dbReference>
<evidence type="ECO:0000256" key="1">
    <source>
        <dbReference type="ARBA" id="ARBA00004571"/>
    </source>
</evidence>
<keyword evidence="8" id="KW-0625">Polysaccharide transport</keyword>
<keyword evidence="9" id="KW-0406">Ion transport</keyword>
<keyword evidence="5" id="KW-0762">Sugar transport</keyword>
<keyword evidence="6" id="KW-0812">Transmembrane</keyword>
<accession>F7X788</accession>
<dbReference type="PANTHER" id="PTHR33619">
    <property type="entry name" value="POLYSACCHARIDE EXPORT PROTEIN GFCE-RELATED"/>
    <property type="match status" value="1"/>
</dbReference>
<evidence type="ECO:0000256" key="9">
    <source>
        <dbReference type="ARBA" id="ARBA00023065"/>
    </source>
</evidence>
<evidence type="ECO:0000259" key="16">
    <source>
        <dbReference type="Pfam" id="PF22461"/>
    </source>
</evidence>
<dbReference type="InterPro" id="IPR049712">
    <property type="entry name" value="Poly_export"/>
</dbReference>
<evidence type="ECO:0000313" key="18">
    <source>
        <dbReference type="Proteomes" id="UP000009045"/>
    </source>
</evidence>
<evidence type="ECO:0000256" key="11">
    <source>
        <dbReference type="ARBA" id="ARBA00023136"/>
    </source>
</evidence>
<dbReference type="KEGG" id="smx:SM11_chr0204"/>
<dbReference type="GO" id="GO:0009279">
    <property type="term" value="C:cell outer membrane"/>
    <property type="evidence" value="ECO:0007669"/>
    <property type="project" value="UniProtKB-SubCell"/>
</dbReference>
<dbReference type="EMBL" id="CP001830">
    <property type="protein sequence ID" value="AEH77489.1"/>
    <property type="molecule type" value="Genomic_DNA"/>
</dbReference>
<dbReference type="PATRIC" id="fig|707241.3.peg.207"/>
<feature type="domain" description="Polysaccharide export protein N-terminal" evidence="15">
    <location>
        <begin position="136"/>
        <end position="216"/>
    </location>
</feature>
<keyword evidence="10" id="KW-0626">Porin</keyword>
<comment type="subcellular location">
    <subcellularLocation>
        <location evidence="1">Cell outer membrane</location>
        <topology evidence="1">Multi-pass membrane protein</topology>
    </subcellularLocation>
</comment>
<evidence type="ECO:0000256" key="7">
    <source>
        <dbReference type="ARBA" id="ARBA00022729"/>
    </source>
</evidence>
<dbReference type="Pfam" id="PF02563">
    <property type="entry name" value="Poly_export"/>
    <property type="match status" value="1"/>
</dbReference>
<evidence type="ECO:0000256" key="3">
    <source>
        <dbReference type="ARBA" id="ARBA00022448"/>
    </source>
</evidence>
<evidence type="ECO:0000256" key="10">
    <source>
        <dbReference type="ARBA" id="ARBA00023114"/>
    </source>
</evidence>
<dbReference type="GO" id="GO:0015288">
    <property type="term" value="F:porin activity"/>
    <property type="evidence" value="ECO:0007669"/>
    <property type="project" value="UniProtKB-KW"/>
</dbReference>
<keyword evidence="4" id="KW-1134">Transmembrane beta strand</keyword>
<keyword evidence="12" id="KW-0564">Palmitate</keyword>
<proteinExistence type="inferred from homology"/>
<sequence length="450" mass="48225">MAGRAQSRLFCRLSRRGGLLWDGLCAFQRPADSLPGKCGADICMESLLCRTRSVVVKRVTALLLCTALAGCQAVPGEGPLTTDIVSDAGQSGSEIGRRNATVFDIVDVDGQSARLVSEYVSTTLSRRFGIGGGVGQVVIGIGDQLKVTIFEAGSDGLFSTTESKQTSIDLVVQPDGKAAIPYVGSVRFAGLTLEQARQAILDALKQKAVEPDVIVTSTSTASRIVTVSGAVGRPSVVPLNLVSETINEVIAKAGGPSAQPYETYVTLVRGKKTGTVLLKSIIESPSENIHVKPGDQIFVTRDPRTFTVLGQVRANQRVEFGANDLNLLEAVALAGGGSDRTVDAKGYFVFRYEEPDIVMSLLGQERFHKLLSKGMKADRVGRYPVVYRFDMTKPDSLIVGQTFPVKNRDVIYASRHPSVDITKFLDFVARPIGIVNSGVNVADNLNDFNN</sequence>
<comment type="similarity">
    <text evidence="2">Belongs to the BexD/CtrA/VexA family.</text>
</comment>
<reference evidence="17 18" key="1">
    <citation type="journal article" date="2011" name="J. Biotechnol.">
        <title>The complete genome sequence of the dominant Sinorhizobium meliloti field isolate SM11 extends the S. meliloti pan-genome.</title>
        <authorList>
            <person name="Schneiker-Bekel S."/>
            <person name="Wibberg D."/>
            <person name="Bekel T."/>
            <person name="Blom J."/>
            <person name="Linke B."/>
            <person name="Neuweger H."/>
            <person name="Stiens M."/>
            <person name="Vorholter F.J."/>
            <person name="Weidner S."/>
            <person name="Goesmann A."/>
            <person name="Puhler A."/>
            <person name="Schluter A."/>
        </authorList>
    </citation>
    <scope>NUCLEOTIDE SEQUENCE [LARGE SCALE GENOMIC DNA]</scope>
    <source>
        <strain evidence="17 18">SM11</strain>
    </source>
</reference>
<keyword evidence="14" id="KW-0449">Lipoprotein</keyword>
<dbReference type="HOGENOM" id="CLU_038343_4_0_5"/>
<keyword evidence="11" id="KW-0472">Membrane</keyword>
<evidence type="ECO:0000256" key="12">
    <source>
        <dbReference type="ARBA" id="ARBA00023139"/>
    </source>
</evidence>
<feature type="domain" description="SLBB" evidence="16">
    <location>
        <begin position="225"/>
        <end position="299"/>
    </location>
</feature>
<dbReference type="PANTHER" id="PTHR33619:SF3">
    <property type="entry name" value="POLYSACCHARIDE EXPORT PROTEIN GFCE-RELATED"/>
    <property type="match status" value="1"/>
</dbReference>
<dbReference type="GO" id="GO:0006811">
    <property type="term" value="P:monoatomic ion transport"/>
    <property type="evidence" value="ECO:0007669"/>
    <property type="project" value="UniProtKB-KW"/>
</dbReference>
<dbReference type="Gene3D" id="3.10.560.10">
    <property type="entry name" value="Outer membrane lipoprotein wza domain like"/>
    <property type="match status" value="2"/>
</dbReference>
<dbReference type="Proteomes" id="UP000009045">
    <property type="component" value="Chromosome"/>
</dbReference>
<evidence type="ECO:0000313" key="17">
    <source>
        <dbReference type="EMBL" id="AEH77489.1"/>
    </source>
</evidence>
<evidence type="ECO:0000259" key="15">
    <source>
        <dbReference type="Pfam" id="PF02563"/>
    </source>
</evidence>
<protein>
    <submittedName>
        <fullName evidence="17">Capsule polysaccharide exporter protein</fullName>
    </submittedName>
</protein>
<feature type="domain" description="SLBB" evidence="16">
    <location>
        <begin position="306"/>
        <end position="412"/>
    </location>
</feature>
<gene>
    <name evidence="17" type="primary">rkpU</name>
    <name evidence="17" type="ordered locus">SM11_chr0204</name>
</gene>
<keyword evidence="3" id="KW-0813">Transport</keyword>
<keyword evidence="13" id="KW-0998">Cell outer membrane</keyword>
<dbReference type="InterPro" id="IPR003715">
    <property type="entry name" value="Poly_export_N"/>
</dbReference>
<name>F7X788_SINMM</name>
<dbReference type="AlphaFoldDB" id="F7X788"/>
<organism evidence="17 18">
    <name type="scientific">Sinorhizobium meliloti (strain SM11)</name>
    <dbReference type="NCBI Taxonomy" id="707241"/>
    <lineage>
        <taxon>Bacteria</taxon>
        <taxon>Pseudomonadati</taxon>
        <taxon>Pseudomonadota</taxon>
        <taxon>Alphaproteobacteria</taxon>
        <taxon>Hyphomicrobiales</taxon>
        <taxon>Rhizobiaceae</taxon>
        <taxon>Sinorhizobium/Ensifer group</taxon>
        <taxon>Sinorhizobium</taxon>
    </lineage>
</organism>